<comment type="caution">
    <text evidence="2">The sequence shown here is derived from an EMBL/GenBank/DDBJ whole genome shotgun (WGS) entry which is preliminary data.</text>
</comment>
<reference evidence="2" key="1">
    <citation type="submission" date="2019-10" db="EMBL/GenBank/DDBJ databases">
        <authorList>
            <person name="Zhang R."/>
            <person name="Pan Y."/>
            <person name="Wang J."/>
            <person name="Ma R."/>
            <person name="Yu S."/>
        </authorList>
    </citation>
    <scope>NUCLEOTIDE SEQUENCE</scope>
    <source>
        <strain evidence="2">LA-IB0</strain>
        <tissue evidence="2">Leaf</tissue>
    </source>
</reference>
<dbReference type="AlphaFoldDB" id="A0AAV6XG44"/>
<protein>
    <recommendedName>
        <fullName evidence="1">F-box domain-containing protein</fullName>
    </recommendedName>
</protein>
<dbReference type="InterPro" id="IPR036047">
    <property type="entry name" value="F-box-like_dom_sf"/>
</dbReference>
<dbReference type="Pfam" id="PF00646">
    <property type="entry name" value="F-box"/>
    <property type="match status" value="1"/>
</dbReference>
<evidence type="ECO:0000259" key="1">
    <source>
        <dbReference type="PROSITE" id="PS50181"/>
    </source>
</evidence>
<dbReference type="PANTHER" id="PTHR31293:SF12">
    <property type="entry name" value="RNI-LIKE SUPERFAMILY PROTEIN"/>
    <property type="match status" value="1"/>
</dbReference>
<proteinExistence type="predicted"/>
<dbReference type="InterPro" id="IPR006566">
    <property type="entry name" value="FBD"/>
</dbReference>
<dbReference type="Pfam" id="PF08387">
    <property type="entry name" value="FBD"/>
    <property type="match status" value="1"/>
</dbReference>
<organism evidence="2 3">
    <name type="scientific">Buddleja alternifolia</name>
    <dbReference type="NCBI Taxonomy" id="168488"/>
    <lineage>
        <taxon>Eukaryota</taxon>
        <taxon>Viridiplantae</taxon>
        <taxon>Streptophyta</taxon>
        <taxon>Embryophyta</taxon>
        <taxon>Tracheophyta</taxon>
        <taxon>Spermatophyta</taxon>
        <taxon>Magnoliopsida</taxon>
        <taxon>eudicotyledons</taxon>
        <taxon>Gunneridae</taxon>
        <taxon>Pentapetalae</taxon>
        <taxon>asterids</taxon>
        <taxon>lamiids</taxon>
        <taxon>Lamiales</taxon>
        <taxon>Scrophulariaceae</taxon>
        <taxon>Buddlejeae</taxon>
        <taxon>Buddleja</taxon>
    </lineage>
</organism>
<keyword evidence="3" id="KW-1185">Reference proteome</keyword>
<dbReference type="InterPro" id="IPR001810">
    <property type="entry name" value="F-box_dom"/>
</dbReference>
<dbReference type="CDD" id="cd22160">
    <property type="entry name" value="F-box_AtFBL13-like"/>
    <property type="match status" value="1"/>
</dbReference>
<gene>
    <name evidence="2" type="ORF">BUALT_Bualt07G0099800</name>
</gene>
<accession>A0AAV6XG44</accession>
<dbReference type="SMART" id="SM00579">
    <property type="entry name" value="FBD"/>
    <property type="match status" value="1"/>
</dbReference>
<name>A0AAV6XG44_9LAMI</name>
<dbReference type="PANTHER" id="PTHR31293">
    <property type="entry name" value="RNI-LIKE SUPERFAMILY PROTEIN"/>
    <property type="match status" value="1"/>
</dbReference>
<dbReference type="PROSITE" id="PS50181">
    <property type="entry name" value="FBOX"/>
    <property type="match status" value="1"/>
</dbReference>
<sequence>MKCTILDENRLKNECIDRISDLPNSILGQILSYLPTKNAVATSILSTKWRYLFPFGVPPIKLDLDDSILFHPIENQSKSPSSSFTNFVDKLLNETLCDVPFVDILDLKCQKHYGNDKIVSWVFAALQRNVRKLSLTFEFYLYNSEALFHTLNGCKTLVELELRKIFELSIPGNFTLPNLQRLTLIGLTFHDDRESINELLDGCPSLDNLWLSRCDTVNLGTLCIRCPLLKNLVIEECWRELSTCDLLLNAPNLEGLIYDDYTAADYSLTKFKSLRAVTIDVGPSDEQLDEEIDYIDEEGVSNLDSGVAQIFTACSSTVWLYLAACTIDALQRAHVQVPSFQNLTFLVLGCVTIRGWKLLASLLTSAPNLEKLQLEEGFNDYEGGFASFESLLPTLPICLESKLRKINLWVFKGEEDEMKLIEYFLKNGKVLEKLRIYCLPYEDISTLLRLFMFPRLSKTCQVLFLRKCNMDL</sequence>
<dbReference type="InterPro" id="IPR055411">
    <property type="entry name" value="LRR_FXL15/At3g58940/PEG3-like"/>
</dbReference>
<dbReference type="InterPro" id="IPR032675">
    <property type="entry name" value="LRR_dom_sf"/>
</dbReference>
<evidence type="ECO:0000313" key="3">
    <source>
        <dbReference type="Proteomes" id="UP000826271"/>
    </source>
</evidence>
<dbReference type="Gene3D" id="3.80.10.10">
    <property type="entry name" value="Ribonuclease Inhibitor"/>
    <property type="match status" value="2"/>
</dbReference>
<dbReference type="Pfam" id="PF24758">
    <property type="entry name" value="LRR_At5g56370"/>
    <property type="match status" value="1"/>
</dbReference>
<dbReference type="EMBL" id="WHWC01000007">
    <property type="protein sequence ID" value="KAG8379542.1"/>
    <property type="molecule type" value="Genomic_DNA"/>
</dbReference>
<feature type="domain" description="F-box" evidence="1">
    <location>
        <begin position="16"/>
        <end position="52"/>
    </location>
</feature>
<dbReference type="InterPro" id="IPR053781">
    <property type="entry name" value="F-box_AtFBL13-like"/>
</dbReference>
<dbReference type="InterPro" id="IPR055294">
    <property type="entry name" value="FBL60-like"/>
</dbReference>
<evidence type="ECO:0000313" key="2">
    <source>
        <dbReference type="EMBL" id="KAG8379542.1"/>
    </source>
</evidence>
<dbReference type="SMART" id="SM00256">
    <property type="entry name" value="FBOX"/>
    <property type="match status" value="1"/>
</dbReference>
<dbReference type="SUPFAM" id="SSF52047">
    <property type="entry name" value="RNI-like"/>
    <property type="match status" value="2"/>
</dbReference>
<dbReference type="Proteomes" id="UP000826271">
    <property type="component" value="Unassembled WGS sequence"/>
</dbReference>
<dbReference type="SUPFAM" id="SSF81383">
    <property type="entry name" value="F-box domain"/>
    <property type="match status" value="1"/>
</dbReference>